<name>A0ABV5F8N4_9FLAO</name>
<evidence type="ECO:0000256" key="1">
    <source>
        <dbReference type="SAM" id="Phobius"/>
    </source>
</evidence>
<dbReference type="Proteomes" id="UP001589585">
    <property type="component" value="Unassembled WGS sequence"/>
</dbReference>
<evidence type="ECO:0008006" key="4">
    <source>
        <dbReference type="Google" id="ProtNLM"/>
    </source>
</evidence>
<comment type="caution">
    <text evidence="2">The sequence shown here is derived from an EMBL/GenBank/DDBJ whole genome shotgun (WGS) entry which is preliminary data.</text>
</comment>
<proteinExistence type="predicted"/>
<protein>
    <recommendedName>
        <fullName evidence="4">Flagellin-like protein</fullName>
    </recommendedName>
</protein>
<dbReference type="RefSeq" id="WP_379859682.1">
    <property type="nucleotide sequence ID" value="NZ_JBHMFC010000007.1"/>
</dbReference>
<keyword evidence="3" id="KW-1185">Reference proteome</keyword>
<evidence type="ECO:0000313" key="3">
    <source>
        <dbReference type="Proteomes" id="UP001589585"/>
    </source>
</evidence>
<reference evidence="2 3" key="1">
    <citation type="submission" date="2024-09" db="EMBL/GenBank/DDBJ databases">
        <authorList>
            <person name="Sun Q."/>
            <person name="Mori K."/>
        </authorList>
    </citation>
    <scope>NUCLEOTIDE SEQUENCE [LARGE SCALE GENOMIC DNA]</scope>
    <source>
        <strain evidence="2 3">CECT 8622</strain>
    </source>
</reference>
<feature type="transmembrane region" description="Helical" evidence="1">
    <location>
        <begin position="33"/>
        <end position="54"/>
    </location>
</feature>
<evidence type="ECO:0000313" key="2">
    <source>
        <dbReference type="EMBL" id="MFB9055493.1"/>
    </source>
</evidence>
<organism evidence="2 3">
    <name type="scientific">Mariniflexile ostreae</name>
    <dbReference type="NCBI Taxonomy" id="1520892"/>
    <lineage>
        <taxon>Bacteria</taxon>
        <taxon>Pseudomonadati</taxon>
        <taxon>Bacteroidota</taxon>
        <taxon>Flavobacteriia</taxon>
        <taxon>Flavobacteriales</taxon>
        <taxon>Flavobacteriaceae</taxon>
        <taxon>Mariniflexile</taxon>
    </lineage>
</organism>
<gene>
    <name evidence="2" type="ORF">ACFFU9_01945</name>
</gene>
<dbReference type="EMBL" id="JBHMFC010000007">
    <property type="protein sequence ID" value="MFB9055493.1"/>
    <property type="molecule type" value="Genomic_DNA"/>
</dbReference>
<sequence>MENEKEDFEFVKEAEDHKKNYILKKDKITKGTMLFIIIILVLLGIAVVYSGMFFGES</sequence>
<keyword evidence="1" id="KW-1133">Transmembrane helix</keyword>
<accession>A0ABV5F8N4</accession>
<keyword evidence="1" id="KW-0472">Membrane</keyword>
<keyword evidence="1" id="KW-0812">Transmembrane</keyword>